<sequence length="598" mass="59604">MAQQGQPGTAGAGTDPAYVPDREVFGAYTHQQIWDLVHEKLAPAELSRFADTWGHTATTVETAFDEFARDLTRFSGDWSGLAAVAAARAAAAFVLAGDDAVAVCRVVEQKLSADSTAAESVRAAIPPPPGPYLPDPDPAVEAAAGAQRRTAYNTAAATLTAEAQDAMTFGYNPTIPASGDAVPRFTAPVAEAPDDEPPPAGAPARPNTPAAPPSPESQRSRTPSEEAVAPPQSASPASAPDDNPKAPADDPGPDRSEPDPDDPIAVRGGESDGSPAAPPPPDTETAAPESSPTAPAPSADASESSPDAPAPLSGTPAPPSDTAALPPDTPAPLLDTAMPPSDTAVRPTGAAGNPSDFPPGSNTAGSAGTATAATAPAALPAAPTAVRGAADSAGSPGPLRAPAPVPQAAGFPDRGDTSPAPAALSPRSPAAAGGGPAETAGRADTAPAAPHGGHRPGQVDSTTPAAPQPGPAATDSDAGAAAAQRPGQSEQIARSVPSRPTTETARELLAPPGAGTDPAMNQRSEHPWTRTVRPSGFPLPPAPGPVPSRAPDGERSSPDYLHRPNEQLTATPPAVPPVFGEYTGTEDPDRTRPGDGNR</sequence>
<feature type="compositionally biased region" description="Low complexity" evidence="1">
    <location>
        <begin position="283"/>
        <end position="311"/>
    </location>
</feature>
<evidence type="ECO:0000313" key="3">
    <source>
        <dbReference type="Proteomes" id="UP001551658"/>
    </source>
</evidence>
<feature type="region of interest" description="Disordered" evidence="1">
    <location>
        <begin position="124"/>
        <end position="146"/>
    </location>
</feature>
<feature type="compositionally biased region" description="Polar residues" evidence="1">
    <location>
        <begin position="486"/>
        <end position="503"/>
    </location>
</feature>
<feature type="compositionally biased region" description="Low complexity" evidence="1">
    <location>
        <begin position="471"/>
        <end position="483"/>
    </location>
</feature>
<dbReference type="EMBL" id="JBFAIH010000009">
    <property type="protein sequence ID" value="MEV0364410.1"/>
    <property type="molecule type" value="Genomic_DNA"/>
</dbReference>
<feature type="compositionally biased region" description="Low complexity" evidence="1">
    <location>
        <begin position="225"/>
        <end position="241"/>
    </location>
</feature>
<comment type="caution">
    <text evidence="2">The sequence shown here is derived from an EMBL/GenBank/DDBJ whole genome shotgun (WGS) entry which is preliminary data.</text>
</comment>
<proteinExistence type="predicted"/>
<dbReference type="RefSeq" id="WP_357979498.1">
    <property type="nucleotide sequence ID" value="NZ_JBFAIH010000009.1"/>
</dbReference>
<evidence type="ECO:0000313" key="2">
    <source>
        <dbReference type="EMBL" id="MEV0364410.1"/>
    </source>
</evidence>
<feature type="compositionally biased region" description="Low complexity" evidence="1">
    <location>
        <begin position="363"/>
        <end position="390"/>
    </location>
</feature>
<organism evidence="2 3">
    <name type="scientific">Nocardia fusca</name>
    <dbReference type="NCBI Taxonomy" id="941183"/>
    <lineage>
        <taxon>Bacteria</taxon>
        <taxon>Bacillati</taxon>
        <taxon>Actinomycetota</taxon>
        <taxon>Actinomycetes</taxon>
        <taxon>Mycobacteriales</taxon>
        <taxon>Nocardiaceae</taxon>
        <taxon>Nocardia</taxon>
    </lineage>
</organism>
<feature type="compositionally biased region" description="Basic and acidic residues" evidence="1">
    <location>
        <begin position="587"/>
        <end position="598"/>
    </location>
</feature>
<feature type="compositionally biased region" description="Low complexity" evidence="1">
    <location>
        <begin position="320"/>
        <end position="337"/>
    </location>
</feature>
<feature type="compositionally biased region" description="Basic and acidic residues" evidence="1">
    <location>
        <begin position="551"/>
        <end position="565"/>
    </location>
</feature>
<keyword evidence="3" id="KW-1185">Reference proteome</keyword>
<feature type="compositionally biased region" description="Pro residues" evidence="1">
    <location>
        <begin position="125"/>
        <end position="137"/>
    </location>
</feature>
<protein>
    <submittedName>
        <fullName evidence="2">Uncharacterized protein</fullName>
    </submittedName>
</protein>
<name>A0ABV3FA27_9NOCA</name>
<reference evidence="2 3" key="1">
    <citation type="submission" date="2024-06" db="EMBL/GenBank/DDBJ databases">
        <title>The Natural Products Discovery Center: Release of the First 8490 Sequenced Strains for Exploring Actinobacteria Biosynthetic Diversity.</title>
        <authorList>
            <person name="Kalkreuter E."/>
            <person name="Kautsar S.A."/>
            <person name="Yang D."/>
            <person name="Bader C.D."/>
            <person name="Teijaro C.N."/>
            <person name="Fluegel L."/>
            <person name="Davis C.M."/>
            <person name="Simpson J.R."/>
            <person name="Lauterbach L."/>
            <person name="Steele A.D."/>
            <person name="Gui C."/>
            <person name="Meng S."/>
            <person name="Li G."/>
            <person name="Viehrig K."/>
            <person name="Ye F."/>
            <person name="Su P."/>
            <person name="Kiefer A.F."/>
            <person name="Nichols A."/>
            <person name="Cepeda A.J."/>
            <person name="Yan W."/>
            <person name="Fan B."/>
            <person name="Jiang Y."/>
            <person name="Adhikari A."/>
            <person name="Zheng C.-J."/>
            <person name="Schuster L."/>
            <person name="Cowan T.M."/>
            <person name="Smanski M.J."/>
            <person name="Chevrette M.G."/>
            <person name="De Carvalho L.P.S."/>
            <person name="Shen B."/>
        </authorList>
    </citation>
    <scope>NUCLEOTIDE SEQUENCE [LARGE SCALE GENOMIC DNA]</scope>
    <source>
        <strain evidence="2 3">NPDC050671</strain>
    </source>
</reference>
<feature type="compositionally biased region" description="Basic and acidic residues" evidence="1">
    <location>
        <begin position="242"/>
        <end position="258"/>
    </location>
</feature>
<feature type="region of interest" description="Disordered" evidence="1">
    <location>
        <begin position="188"/>
        <end position="598"/>
    </location>
</feature>
<evidence type="ECO:0000256" key="1">
    <source>
        <dbReference type="SAM" id="MobiDB-lite"/>
    </source>
</evidence>
<feature type="compositionally biased region" description="Low complexity" evidence="1">
    <location>
        <begin position="418"/>
        <end position="443"/>
    </location>
</feature>
<gene>
    <name evidence="2" type="ORF">AB0H72_17065</name>
</gene>
<accession>A0ABV3FA27</accession>
<feature type="compositionally biased region" description="Pro residues" evidence="1">
    <location>
        <begin position="537"/>
        <end position="548"/>
    </location>
</feature>
<dbReference type="Proteomes" id="UP001551658">
    <property type="component" value="Unassembled WGS sequence"/>
</dbReference>